<sequence length="133" mass="14989">MNIRRRQKDKPEIYTSSLNDILFILVMFFLIVSTLANPNIVKVNNPKGQKDTKVKQNIVVSIDKDQKIYVGQNEVPNMNVLDTVLLTEVNKMRVTVDTPSVVINADTIAYYGQVFHIMQAAKRAGARVVANVQ</sequence>
<dbReference type="GO" id="GO:0005886">
    <property type="term" value="C:plasma membrane"/>
    <property type="evidence" value="ECO:0007669"/>
    <property type="project" value="UniProtKB-SubCell"/>
</dbReference>
<keyword evidence="5 8" id="KW-1133">Transmembrane helix</keyword>
<keyword evidence="10" id="KW-1185">Reference proteome</keyword>
<evidence type="ECO:0000256" key="8">
    <source>
        <dbReference type="SAM" id="Phobius"/>
    </source>
</evidence>
<dbReference type="GO" id="GO:0015031">
    <property type="term" value="P:protein transport"/>
    <property type="evidence" value="ECO:0007669"/>
    <property type="project" value="UniProtKB-KW"/>
</dbReference>
<evidence type="ECO:0000256" key="1">
    <source>
        <dbReference type="ARBA" id="ARBA00004162"/>
    </source>
</evidence>
<dbReference type="InterPro" id="IPR003400">
    <property type="entry name" value="ExbD"/>
</dbReference>
<dbReference type="GO" id="GO:0022857">
    <property type="term" value="F:transmembrane transporter activity"/>
    <property type="evidence" value="ECO:0007669"/>
    <property type="project" value="InterPro"/>
</dbReference>
<evidence type="ECO:0000256" key="6">
    <source>
        <dbReference type="ARBA" id="ARBA00023136"/>
    </source>
</evidence>
<dbReference type="KEGG" id="ark:D6B99_13395"/>
<accession>A0A386HRC3</accession>
<evidence type="ECO:0000256" key="5">
    <source>
        <dbReference type="ARBA" id="ARBA00022989"/>
    </source>
</evidence>
<keyword evidence="6 8" id="KW-0472">Membrane</keyword>
<evidence type="ECO:0000256" key="4">
    <source>
        <dbReference type="ARBA" id="ARBA00022692"/>
    </source>
</evidence>
<evidence type="ECO:0000313" key="9">
    <source>
        <dbReference type="EMBL" id="AYD48508.1"/>
    </source>
</evidence>
<protein>
    <submittedName>
        <fullName evidence="9">Biopolymer transporter ExbD</fullName>
    </submittedName>
</protein>
<feature type="transmembrane region" description="Helical" evidence="8">
    <location>
        <begin position="21"/>
        <end position="40"/>
    </location>
</feature>
<keyword evidence="3" id="KW-1003">Cell membrane</keyword>
<keyword evidence="4 7" id="KW-0812">Transmembrane</keyword>
<dbReference type="EMBL" id="CP032489">
    <property type="protein sequence ID" value="AYD48508.1"/>
    <property type="molecule type" value="Genomic_DNA"/>
</dbReference>
<name>A0A386HRC3_9BACT</name>
<dbReference type="Pfam" id="PF02472">
    <property type="entry name" value="ExbD"/>
    <property type="match status" value="1"/>
</dbReference>
<keyword evidence="7" id="KW-0653">Protein transport</keyword>
<dbReference type="OrthoDB" id="1375727at2"/>
<dbReference type="Gene3D" id="3.30.420.270">
    <property type="match status" value="1"/>
</dbReference>
<proteinExistence type="inferred from homology"/>
<comment type="similarity">
    <text evidence="2 7">Belongs to the ExbD/TolR family.</text>
</comment>
<comment type="subcellular location">
    <subcellularLocation>
        <location evidence="1">Cell membrane</location>
        <topology evidence="1">Single-pass membrane protein</topology>
    </subcellularLocation>
    <subcellularLocation>
        <location evidence="7">Cell membrane</location>
        <topology evidence="7">Single-pass type II membrane protein</topology>
    </subcellularLocation>
</comment>
<evidence type="ECO:0000313" key="10">
    <source>
        <dbReference type="Proteomes" id="UP000266118"/>
    </source>
</evidence>
<dbReference type="Proteomes" id="UP000266118">
    <property type="component" value="Chromosome"/>
</dbReference>
<organism evidence="9 10">
    <name type="scientific">Arachidicoccus soli</name>
    <dbReference type="NCBI Taxonomy" id="2341117"/>
    <lineage>
        <taxon>Bacteria</taxon>
        <taxon>Pseudomonadati</taxon>
        <taxon>Bacteroidota</taxon>
        <taxon>Chitinophagia</taxon>
        <taxon>Chitinophagales</taxon>
        <taxon>Chitinophagaceae</taxon>
        <taxon>Arachidicoccus</taxon>
    </lineage>
</organism>
<dbReference type="RefSeq" id="WP_119989324.1">
    <property type="nucleotide sequence ID" value="NZ_CP032489.1"/>
</dbReference>
<dbReference type="PANTHER" id="PTHR30558">
    <property type="entry name" value="EXBD MEMBRANE COMPONENT OF PMF-DRIVEN MACROMOLECULE IMPORT SYSTEM"/>
    <property type="match status" value="1"/>
</dbReference>
<reference evidence="9 10" key="1">
    <citation type="submission" date="2018-09" db="EMBL/GenBank/DDBJ databases">
        <title>Arachidicoccus sp. nov., a bacterium isolated from soil.</title>
        <authorList>
            <person name="Weon H.-Y."/>
            <person name="Kwon S.-W."/>
            <person name="Lee S.A."/>
        </authorList>
    </citation>
    <scope>NUCLEOTIDE SEQUENCE [LARGE SCALE GENOMIC DNA]</scope>
    <source>
        <strain evidence="9 10">KIS59-12</strain>
    </source>
</reference>
<keyword evidence="7" id="KW-0813">Transport</keyword>
<dbReference type="AlphaFoldDB" id="A0A386HRC3"/>
<evidence type="ECO:0000256" key="7">
    <source>
        <dbReference type="RuleBase" id="RU003879"/>
    </source>
</evidence>
<evidence type="ECO:0000256" key="3">
    <source>
        <dbReference type="ARBA" id="ARBA00022475"/>
    </source>
</evidence>
<evidence type="ECO:0000256" key="2">
    <source>
        <dbReference type="ARBA" id="ARBA00005811"/>
    </source>
</evidence>
<gene>
    <name evidence="9" type="ORF">D6B99_13395</name>
</gene>